<feature type="transmembrane region" description="Helical" evidence="2">
    <location>
        <begin position="59"/>
        <end position="75"/>
    </location>
</feature>
<name>A0A9W8TF98_9AGAR</name>
<evidence type="ECO:0000256" key="2">
    <source>
        <dbReference type="SAM" id="Phobius"/>
    </source>
</evidence>
<evidence type="ECO:0000256" key="1">
    <source>
        <dbReference type="SAM" id="MobiDB-lite"/>
    </source>
</evidence>
<keyword evidence="2" id="KW-0812">Transmembrane</keyword>
<keyword evidence="2" id="KW-1133">Transmembrane helix</keyword>
<keyword evidence="2" id="KW-0472">Membrane</keyword>
<feature type="transmembrane region" description="Helical" evidence="2">
    <location>
        <begin position="29"/>
        <end position="47"/>
    </location>
</feature>
<reference evidence="3" key="1">
    <citation type="submission" date="2022-07" db="EMBL/GenBank/DDBJ databases">
        <title>Genome Sequence of Agrocybe chaxingu.</title>
        <authorList>
            <person name="Buettner E."/>
        </authorList>
    </citation>
    <scope>NUCLEOTIDE SEQUENCE</scope>
    <source>
        <strain evidence="3">MP-N11</strain>
    </source>
</reference>
<comment type="caution">
    <text evidence="3">The sequence shown here is derived from an EMBL/GenBank/DDBJ whole genome shotgun (WGS) entry which is preliminary data.</text>
</comment>
<proteinExistence type="predicted"/>
<evidence type="ECO:0000313" key="4">
    <source>
        <dbReference type="Proteomes" id="UP001148786"/>
    </source>
</evidence>
<accession>A0A9W8TF98</accession>
<dbReference type="AlphaFoldDB" id="A0A9W8TF98"/>
<evidence type="ECO:0000313" key="3">
    <source>
        <dbReference type="EMBL" id="KAJ3517743.1"/>
    </source>
</evidence>
<dbReference type="EMBL" id="JANKHO010000011">
    <property type="protein sequence ID" value="KAJ3517743.1"/>
    <property type="molecule type" value="Genomic_DNA"/>
</dbReference>
<keyword evidence="4" id="KW-1185">Reference proteome</keyword>
<sequence>MATDNRDLPLPSAPSSDPGERPKLTGYRILVVVLTAGFGLTKAYLSYLGQSTAPNTMDWLHGVGAFLLLYWLGIYEKHTVHGMPLLFEKDYLAWFHRKRPTPRRQGTGLRED</sequence>
<dbReference type="Proteomes" id="UP001148786">
    <property type="component" value="Unassembled WGS sequence"/>
</dbReference>
<organism evidence="3 4">
    <name type="scientific">Agrocybe chaxingu</name>
    <dbReference type="NCBI Taxonomy" id="84603"/>
    <lineage>
        <taxon>Eukaryota</taxon>
        <taxon>Fungi</taxon>
        <taxon>Dikarya</taxon>
        <taxon>Basidiomycota</taxon>
        <taxon>Agaricomycotina</taxon>
        <taxon>Agaricomycetes</taxon>
        <taxon>Agaricomycetidae</taxon>
        <taxon>Agaricales</taxon>
        <taxon>Agaricineae</taxon>
        <taxon>Strophariaceae</taxon>
        <taxon>Agrocybe</taxon>
    </lineage>
</organism>
<gene>
    <name evidence="3" type="ORF">NLJ89_g320</name>
</gene>
<feature type="compositionally biased region" description="Low complexity" evidence="1">
    <location>
        <begin position="8"/>
        <end position="17"/>
    </location>
</feature>
<protein>
    <submittedName>
        <fullName evidence="3">Uncharacterized protein</fullName>
    </submittedName>
</protein>
<dbReference type="OrthoDB" id="3268450at2759"/>
<feature type="region of interest" description="Disordered" evidence="1">
    <location>
        <begin position="1"/>
        <end position="23"/>
    </location>
</feature>